<dbReference type="AlphaFoldDB" id="A0A835AVM7"/>
<comment type="caution">
    <text evidence="2">The sequence shown here is derived from an EMBL/GenBank/DDBJ whole genome shotgun (WGS) entry which is preliminary data.</text>
</comment>
<proteinExistence type="predicted"/>
<feature type="signal peptide" evidence="1">
    <location>
        <begin position="1"/>
        <end position="32"/>
    </location>
</feature>
<evidence type="ECO:0000313" key="2">
    <source>
        <dbReference type="EMBL" id="KAF8664973.1"/>
    </source>
</evidence>
<protein>
    <submittedName>
        <fullName evidence="2">Uncharacterized protein</fullName>
    </submittedName>
</protein>
<organism evidence="2 3">
    <name type="scientific">Digitaria exilis</name>
    <dbReference type="NCBI Taxonomy" id="1010633"/>
    <lineage>
        <taxon>Eukaryota</taxon>
        <taxon>Viridiplantae</taxon>
        <taxon>Streptophyta</taxon>
        <taxon>Embryophyta</taxon>
        <taxon>Tracheophyta</taxon>
        <taxon>Spermatophyta</taxon>
        <taxon>Magnoliopsida</taxon>
        <taxon>Liliopsida</taxon>
        <taxon>Poales</taxon>
        <taxon>Poaceae</taxon>
        <taxon>PACMAD clade</taxon>
        <taxon>Panicoideae</taxon>
        <taxon>Panicodae</taxon>
        <taxon>Paniceae</taxon>
        <taxon>Anthephorinae</taxon>
        <taxon>Digitaria</taxon>
    </lineage>
</organism>
<feature type="chain" id="PRO_5032301725" evidence="1">
    <location>
        <begin position="33"/>
        <end position="98"/>
    </location>
</feature>
<evidence type="ECO:0000256" key="1">
    <source>
        <dbReference type="SAM" id="SignalP"/>
    </source>
</evidence>
<dbReference type="InterPro" id="IPR036312">
    <property type="entry name" value="Bifun_inhib/LTP/seed_sf"/>
</dbReference>
<gene>
    <name evidence="2" type="ORF">HU200_054293</name>
</gene>
<dbReference type="OrthoDB" id="643149at2759"/>
<evidence type="ECO:0000313" key="3">
    <source>
        <dbReference type="Proteomes" id="UP000636709"/>
    </source>
</evidence>
<name>A0A835AVM7_9POAL</name>
<keyword evidence="1" id="KW-0732">Signal</keyword>
<dbReference type="Gene3D" id="1.10.110.10">
    <property type="entry name" value="Plant lipid-transfer and hydrophobic proteins"/>
    <property type="match status" value="1"/>
</dbReference>
<dbReference type="EMBL" id="JACEFO010002346">
    <property type="protein sequence ID" value="KAF8664973.1"/>
    <property type="molecule type" value="Genomic_DNA"/>
</dbReference>
<dbReference type="Proteomes" id="UP000636709">
    <property type="component" value="Unassembled WGS sequence"/>
</dbReference>
<dbReference type="SUPFAM" id="SSF47699">
    <property type="entry name" value="Bifunctional inhibitor/lipid-transfer protein/seed storage 2S albumin"/>
    <property type="match status" value="1"/>
</dbReference>
<keyword evidence="3" id="KW-1185">Reference proteome</keyword>
<reference evidence="2" key="1">
    <citation type="submission" date="2020-07" db="EMBL/GenBank/DDBJ databases">
        <title>Genome sequence and genetic diversity analysis of an under-domesticated orphan crop, white fonio (Digitaria exilis).</title>
        <authorList>
            <person name="Bennetzen J.L."/>
            <person name="Chen S."/>
            <person name="Ma X."/>
            <person name="Wang X."/>
            <person name="Yssel A.E.J."/>
            <person name="Chaluvadi S.R."/>
            <person name="Johnson M."/>
            <person name="Gangashetty P."/>
            <person name="Hamidou F."/>
            <person name="Sanogo M.D."/>
            <person name="Zwaenepoel A."/>
            <person name="Wallace J."/>
            <person name="Van De Peer Y."/>
            <person name="Van Deynze A."/>
        </authorList>
    </citation>
    <scope>NUCLEOTIDE SEQUENCE</scope>
    <source>
        <tissue evidence="2">Leaves</tissue>
    </source>
</reference>
<accession>A0A835AVM7</accession>
<sequence>MAAGRKLQQTAAVAAVAVVVVVLLAAAAVADAQGCGVSRSAVTTCMSYCNSDKKASDDCCRPLRSANLDCLCDKLQSMPRYRDCATKLKNDCSISRSC</sequence>